<feature type="transmembrane region" description="Helical" evidence="6">
    <location>
        <begin position="492"/>
        <end position="513"/>
    </location>
</feature>
<dbReference type="Pfam" id="PF13567">
    <property type="entry name" value="DUF4131"/>
    <property type="match status" value="1"/>
</dbReference>
<dbReference type="SUPFAM" id="SSF56281">
    <property type="entry name" value="Metallo-hydrolase/oxidoreductase"/>
    <property type="match status" value="1"/>
</dbReference>
<evidence type="ECO:0000313" key="9">
    <source>
        <dbReference type="Proteomes" id="UP000266287"/>
    </source>
</evidence>
<evidence type="ECO:0000313" key="8">
    <source>
        <dbReference type="EMBL" id="RIH99714.1"/>
    </source>
</evidence>
<comment type="caution">
    <text evidence="8">The sequence shown here is derived from an EMBL/GenBank/DDBJ whole genome shotgun (WGS) entry which is preliminary data.</text>
</comment>
<feature type="transmembrane region" description="Helical" evidence="6">
    <location>
        <begin position="659"/>
        <end position="679"/>
    </location>
</feature>
<feature type="transmembrane region" description="Helical" evidence="6">
    <location>
        <begin position="686"/>
        <end position="707"/>
    </location>
</feature>
<dbReference type="InterPro" id="IPR004477">
    <property type="entry name" value="ComEC_N"/>
</dbReference>
<dbReference type="GO" id="GO:0005886">
    <property type="term" value="C:plasma membrane"/>
    <property type="evidence" value="ECO:0007669"/>
    <property type="project" value="UniProtKB-SubCell"/>
</dbReference>
<dbReference type="InterPro" id="IPR016071">
    <property type="entry name" value="Staphylococal_nuclease_OB-fold"/>
</dbReference>
<feature type="transmembrane region" description="Helical" evidence="6">
    <location>
        <begin position="12"/>
        <end position="35"/>
    </location>
</feature>
<evidence type="ECO:0000259" key="7">
    <source>
        <dbReference type="PROSITE" id="PS50830"/>
    </source>
</evidence>
<dbReference type="InterPro" id="IPR036866">
    <property type="entry name" value="RibonucZ/Hydroxyglut_hydro"/>
</dbReference>
<gene>
    <name evidence="8" type="ORF">B9J77_04815</name>
</gene>
<feature type="transmembrane region" description="Helical" evidence="6">
    <location>
        <begin position="727"/>
        <end position="751"/>
    </location>
</feature>
<dbReference type="InterPro" id="IPR025405">
    <property type="entry name" value="DUF4131"/>
</dbReference>
<dbReference type="PANTHER" id="PTHR30619">
    <property type="entry name" value="DNA INTERNALIZATION/COMPETENCE PROTEIN COMEC/REC2"/>
    <property type="match status" value="1"/>
</dbReference>
<evidence type="ECO:0000256" key="4">
    <source>
        <dbReference type="ARBA" id="ARBA00022989"/>
    </source>
</evidence>
<evidence type="ECO:0000256" key="5">
    <source>
        <dbReference type="ARBA" id="ARBA00023136"/>
    </source>
</evidence>
<feature type="transmembrane region" description="Helical" evidence="6">
    <location>
        <begin position="430"/>
        <end position="450"/>
    </location>
</feature>
<dbReference type="Gene3D" id="2.40.50.90">
    <property type="match status" value="1"/>
</dbReference>
<keyword evidence="4 6" id="KW-1133">Transmembrane helix</keyword>
<dbReference type="Pfam" id="PF00565">
    <property type="entry name" value="SNase"/>
    <property type="match status" value="1"/>
</dbReference>
<dbReference type="InterPro" id="IPR001279">
    <property type="entry name" value="Metallo-B-lactamas"/>
</dbReference>
<feature type="transmembrane region" description="Helical" evidence="6">
    <location>
        <begin position="591"/>
        <end position="610"/>
    </location>
</feature>
<dbReference type="PROSITE" id="PS50830">
    <property type="entry name" value="TNASE_3"/>
    <property type="match status" value="1"/>
</dbReference>
<feature type="transmembrane region" description="Helical" evidence="6">
    <location>
        <begin position="65"/>
        <end position="82"/>
    </location>
</feature>
<protein>
    <submittedName>
        <fullName evidence="8">DUF4131 domain-containing protein</fullName>
    </submittedName>
</protein>
<proteinExistence type="predicted"/>
<dbReference type="NCBIfam" id="TIGR00360">
    <property type="entry name" value="ComEC_N-term"/>
    <property type="match status" value="1"/>
</dbReference>
<evidence type="ECO:0000256" key="6">
    <source>
        <dbReference type="SAM" id="Phobius"/>
    </source>
</evidence>
<dbReference type="Gene3D" id="3.60.15.10">
    <property type="entry name" value="Ribonuclease Z/Hydroxyacylglutathione hydrolase-like"/>
    <property type="match status" value="1"/>
</dbReference>
<feature type="transmembrane region" description="Helical" evidence="6">
    <location>
        <begin position="462"/>
        <end position="486"/>
    </location>
</feature>
<keyword evidence="2" id="KW-1003">Cell membrane</keyword>
<keyword evidence="3 6" id="KW-0812">Transmembrane</keyword>
<dbReference type="SUPFAM" id="SSF50199">
    <property type="entry name" value="Staphylococcal nuclease"/>
    <property type="match status" value="1"/>
</dbReference>
<name>A0A399FTW4_UNCN2</name>
<dbReference type="Pfam" id="PF00753">
    <property type="entry name" value="Lactamase_B"/>
    <property type="match status" value="1"/>
</dbReference>
<feature type="transmembrane region" description="Helical" evidence="6">
    <location>
        <begin position="772"/>
        <end position="793"/>
    </location>
</feature>
<feature type="domain" description="TNase-like" evidence="7">
    <location>
        <begin position="151"/>
        <end position="245"/>
    </location>
</feature>
<comment type="subcellular location">
    <subcellularLocation>
        <location evidence="1">Cell membrane</location>
        <topology evidence="1">Multi-pass membrane protein</topology>
    </subcellularLocation>
</comment>
<feature type="transmembrane region" description="Helical" evidence="6">
    <location>
        <begin position="630"/>
        <end position="653"/>
    </location>
</feature>
<evidence type="ECO:0000256" key="1">
    <source>
        <dbReference type="ARBA" id="ARBA00004651"/>
    </source>
</evidence>
<keyword evidence="5 6" id="KW-0472">Membrane</keyword>
<accession>A0A399FTW4</accession>
<sequence>MTDSPLLPRQSGIIPLCASFIAGVTLSTILSGWILFPPSFSVALRVVAILFIIIGVRAILTEKPYPQALIFFCLFLLFLGMARHAQATDTSSPYHITNFLNDREEVLILGTVVRDPDRREEFSILTIKPEKIVPHPQPDAYLKLDLKVPHKVITQKIIGVFDGDTLFTYEGKVVRLLGVDAPDLGEKGAKEAISFTRSMVLHRKVTLYVEENRPLDKFGRILAVVELDGRLLNSQLIERGLARYYPCPHMEILRYECYQDKKKILRGRTGYIQARVYPTIGEYYEKMSFGDRVEVISFLHPPRGRRNPAGFDFARYLRVRNVYAVTSRIREPEQLCFLGEGDVNSLIKLSLRLRHRIFETIERTVPYPESAFLAAVTLGMRGGLSGEIRERFRAVGIAHVLALSGLHTGFIALLLMGAARLLHLPRSMRFLLVSFGLLIFVFLSGASPATQRAALMFSLGMLLYDILRVPLVTSVGITIFLSAVVVLFTNPLWLTDVSFVLSFAAVLSLAYITPPIEKVVMMKGTGIRGFIGFPLIGILVGMNLFSLSGIVQHLSVVRGILPAVEKIPPLLDWFPAWIHFPGHSWLHQSQFLTATLLLGAASIATFFICLRWTGRDLMIELFSRKRGRYLLRFCFAQLAIQLGMLWPLSAVFFLRFPIAGLYANILAIPLLGAIVMLGWVAGLGEILFSVIGLGFIGNGFAMAINGFNTVLCQGFLGLARTWHDFIPFPYVGAYGTGKLIFWYGLIFSFIFHKEIFQKILEVKRKFWQRRKLLAMLVVISLFITVGAAAYLMARKPLLKIVFFDAGFGNAMLVSTPEGKSILIDGGPRKEEWSFGETIRETLSHYRISQLDYIIITSLRPGNIGGLAYVVEHIPVKRVVLPVKEEMLRAELSYEEFLILLDDWRLLSNPFMPHPQKIYTEYMALIELLEDAPLQIKTIRKSRLLYAEDGLKIEALVPSTVRGLDSFSLVLRISYGEKVIILPAQVGVAAQKRLTGKYPDKLLGDVMLIPVHGNPEKQVEEFITAISPAFAINQYGWSPCAEFFPVNAKEATLARYAKMGIVTYSTAKSGAVTLTTDGRELNIKVIVIKS</sequence>
<feature type="transmembrane region" description="Helical" evidence="6">
    <location>
        <begin position="42"/>
        <end position="59"/>
    </location>
</feature>
<dbReference type="Proteomes" id="UP000266287">
    <property type="component" value="Unassembled WGS sequence"/>
</dbReference>
<dbReference type="EMBL" id="NDHY01000014">
    <property type="protein sequence ID" value="RIH99714.1"/>
    <property type="molecule type" value="Genomic_DNA"/>
</dbReference>
<dbReference type="Pfam" id="PF03772">
    <property type="entry name" value="Competence"/>
    <property type="match status" value="2"/>
</dbReference>
<feature type="transmembrane region" description="Helical" evidence="6">
    <location>
        <begin position="394"/>
        <end position="418"/>
    </location>
</feature>
<evidence type="ECO:0000256" key="2">
    <source>
        <dbReference type="ARBA" id="ARBA00022475"/>
    </source>
</evidence>
<organism evidence="8 9">
    <name type="scientific">candidate division NPL-UPA2 bacterium Unc8</name>
    <dbReference type="NCBI Taxonomy" id="1980939"/>
    <lineage>
        <taxon>Bacteria</taxon>
    </lineage>
</organism>
<feature type="transmembrane region" description="Helical" evidence="6">
    <location>
        <begin position="525"/>
        <end position="545"/>
    </location>
</feature>
<reference evidence="8 9" key="1">
    <citation type="submission" date="2018-08" db="EMBL/GenBank/DDBJ databases">
        <title>Draft genome of candidate division NPL-UPA2 bacterium Unc8 that adapted to ultra-basic serpentinizing groundwater.</title>
        <authorList>
            <person name="Ishii S."/>
            <person name="Suzuki S."/>
            <person name="Nealson K.H."/>
        </authorList>
    </citation>
    <scope>NUCLEOTIDE SEQUENCE [LARGE SCALE GENOMIC DNA]</scope>
    <source>
        <strain evidence="8">Unc8</strain>
    </source>
</reference>
<dbReference type="AlphaFoldDB" id="A0A399FTW4"/>
<dbReference type="PANTHER" id="PTHR30619:SF1">
    <property type="entry name" value="RECOMBINATION PROTEIN 2"/>
    <property type="match status" value="1"/>
</dbReference>
<dbReference type="InterPro" id="IPR052159">
    <property type="entry name" value="Competence_DNA_uptake"/>
</dbReference>
<dbReference type="SMART" id="SM00318">
    <property type="entry name" value="SNc"/>
    <property type="match status" value="1"/>
</dbReference>
<dbReference type="InterPro" id="IPR035437">
    <property type="entry name" value="SNase_OB-fold_sf"/>
</dbReference>
<evidence type="ECO:0000256" key="3">
    <source>
        <dbReference type="ARBA" id="ARBA00022692"/>
    </source>
</evidence>